<dbReference type="AlphaFoldDB" id="A0A1D2YT81"/>
<evidence type="ECO:0000256" key="1">
    <source>
        <dbReference type="ARBA" id="ARBA00022729"/>
    </source>
</evidence>
<evidence type="ECO:0000313" key="4">
    <source>
        <dbReference type="Proteomes" id="UP000243739"/>
    </source>
</evidence>
<dbReference type="InterPro" id="IPR051465">
    <property type="entry name" value="Cell_Envelope_Struct_Comp"/>
</dbReference>
<dbReference type="GO" id="GO:0030246">
    <property type="term" value="F:carbohydrate binding"/>
    <property type="evidence" value="ECO:0007669"/>
    <property type="project" value="InterPro"/>
</dbReference>
<dbReference type="RefSeq" id="WP_069657223.1">
    <property type="nucleotide sequence ID" value="NZ_MIJF01000046.1"/>
</dbReference>
<keyword evidence="1" id="KW-0732">Signal</keyword>
<dbReference type="Proteomes" id="UP000243739">
    <property type="component" value="Unassembled WGS sequence"/>
</dbReference>
<dbReference type="EMBL" id="MIJF01000046">
    <property type="protein sequence ID" value="OEF98887.1"/>
    <property type="molecule type" value="Genomic_DNA"/>
</dbReference>
<feature type="domain" description="SLH" evidence="2">
    <location>
        <begin position="320"/>
        <end position="383"/>
    </location>
</feature>
<accession>A0A1D2YT81</accession>
<protein>
    <recommendedName>
        <fullName evidence="2">SLH domain-containing protein</fullName>
    </recommendedName>
</protein>
<dbReference type="STRING" id="337097.BHF71_02875"/>
<organism evidence="3 4">
    <name type="scientific">Vulcanibacillus modesticaldus</name>
    <dbReference type="NCBI Taxonomy" id="337097"/>
    <lineage>
        <taxon>Bacteria</taxon>
        <taxon>Bacillati</taxon>
        <taxon>Bacillota</taxon>
        <taxon>Bacilli</taxon>
        <taxon>Bacillales</taxon>
        <taxon>Bacillaceae</taxon>
        <taxon>Vulcanibacillus</taxon>
    </lineage>
</organism>
<dbReference type="Pfam" id="PF00395">
    <property type="entry name" value="SLH"/>
    <property type="match status" value="3"/>
</dbReference>
<dbReference type="Gene3D" id="2.60.40.680">
    <property type="match status" value="1"/>
</dbReference>
<name>A0A1D2YT81_9BACI</name>
<feature type="domain" description="SLH" evidence="2">
    <location>
        <begin position="384"/>
        <end position="444"/>
    </location>
</feature>
<proteinExistence type="predicted"/>
<reference evidence="3 4" key="1">
    <citation type="submission" date="2016-09" db="EMBL/GenBank/DDBJ databases">
        <title>Draft genome sequence for the type strain of Vulcanibacillus modesticaldus BR, a strictly anaerobic, moderately thermophilic, and nitrate-reducing bacterium from deep sea-hydrothermal vents of the Mid-Atlantic Ridge.</title>
        <authorList>
            <person name="Abin C.A."/>
            <person name="Hollibaugh J.T."/>
        </authorList>
    </citation>
    <scope>NUCLEOTIDE SEQUENCE [LARGE SCALE GENOMIC DNA]</scope>
    <source>
        <strain evidence="3 4">BR</strain>
    </source>
</reference>
<dbReference type="SUPFAM" id="SSF49384">
    <property type="entry name" value="Carbohydrate-binding domain"/>
    <property type="match status" value="1"/>
</dbReference>
<keyword evidence="4" id="KW-1185">Reference proteome</keyword>
<evidence type="ECO:0000313" key="3">
    <source>
        <dbReference type="EMBL" id="OEF98887.1"/>
    </source>
</evidence>
<dbReference type="PANTHER" id="PTHR43308">
    <property type="entry name" value="OUTER MEMBRANE PROTEIN ALPHA-RELATED"/>
    <property type="match status" value="1"/>
</dbReference>
<comment type="caution">
    <text evidence="3">The sequence shown here is derived from an EMBL/GenBank/DDBJ whole genome shotgun (WGS) entry which is preliminary data.</text>
</comment>
<evidence type="ECO:0000259" key="2">
    <source>
        <dbReference type="PROSITE" id="PS51272"/>
    </source>
</evidence>
<dbReference type="PROSITE" id="PS51272">
    <property type="entry name" value="SLH"/>
    <property type="match status" value="3"/>
</dbReference>
<dbReference type="InterPro" id="IPR008965">
    <property type="entry name" value="CBM2/CBM3_carb-bd_dom_sf"/>
</dbReference>
<dbReference type="InterPro" id="IPR001119">
    <property type="entry name" value="SLH_dom"/>
</dbReference>
<dbReference type="PANTHER" id="PTHR43308:SF5">
    <property type="entry name" value="S-LAYER PROTEIN _ PEPTIDOGLYCAN ENDO-BETA-N-ACETYLGLUCOSAMINIDASE"/>
    <property type="match status" value="1"/>
</dbReference>
<gene>
    <name evidence="3" type="ORF">BHF71_02875</name>
</gene>
<feature type="domain" description="SLH" evidence="2">
    <location>
        <begin position="445"/>
        <end position="503"/>
    </location>
</feature>
<sequence length="503" mass="56678">MKKFLITLLVYLILFGMIPVTVFAENNNLEDKADLFFDVAPKVKKRSVFPVNIRYKGKQKLYGIQFQISYDPNVLELVDLTGRPSNRGYLGALFSNQLGDLVIVQNENEEIDGKAKLKFAVSYKGEPKEELLTDGVVAKYYFRWRNGGVNSTDLIWDPVLTLLVDDQVNKIETSLSNTTLKGTNANANNTSNNQCVKVSKNISNDNDEVISSDCGADLTIPSGSLTVDSVVSLKFLSDDSELPNLISKIVEISFDTPASFKKPITLKINYYDEKLSEGEQGAIYYYNDELGRWIFLGGTSKQNIISVQIQRLGKFAVFRYSPKLYTDVFDHWAKPYIERLSTLDIINGYKDQTFRPDNYVTRVEFAKMLVKALWLSSEGVTINFADENKIPEWGRSYVAIAIANNLIKGYEEDGTLIFKPYKNITRAEMAVMVARAIKDQTDYGETLFIDQEKIPQWARNAIALTTSKQIINGFPDGTFGPGKLATRAEAAKVLYMLLKELNI</sequence>
<dbReference type="OrthoDB" id="9783944at2"/>